<dbReference type="Pfam" id="PF00240">
    <property type="entry name" value="ubiquitin"/>
    <property type="match status" value="1"/>
</dbReference>
<dbReference type="RefSeq" id="XP_070869755.1">
    <property type="nucleotide sequence ID" value="XM_071010463.1"/>
</dbReference>
<dbReference type="SMART" id="SM00165">
    <property type="entry name" value="UBA"/>
    <property type="match status" value="1"/>
</dbReference>
<feature type="region of interest" description="Disordered" evidence="1">
    <location>
        <begin position="298"/>
        <end position="366"/>
    </location>
</feature>
<dbReference type="PROSITE" id="PS50030">
    <property type="entry name" value="UBA"/>
    <property type="match status" value="1"/>
</dbReference>
<dbReference type="GeneID" id="98125107"/>
<dbReference type="InterPro" id="IPR006636">
    <property type="entry name" value="STI1_HS-bd"/>
</dbReference>
<dbReference type="InterPro" id="IPR000626">
    <property type="entry name" value="Ubiquitin-like_dom"/>
</dbReference>
<protein>
    <recommendedName>
        <fullName evidence="6">Deubiquitination-protection protein dph1</fullName>
    </recommendedName>
</protein>
<dbReference type="Gene3D" id="1.10.8.10">
    <property type="entry name" value="DNA helicase RuvA subunit, C-terminal domain"/>
    <property type="match status" value="1"/>
</dbReference>
<sequence length="445" mass="45842">MADNAEAGSDAGAETQVTFKVKCPNDKMHTITMAESATVLDLKTKLAGSDYEDVPPERQRLIYSGRIMKDSDALSVYKIKHNNTVHMVKSARSNPAPASTSASNSTPAPAAAPQAMAAGTHAGDVLAGLTGARYAGLANLPSLDSFGPDFGMGAPPSPEQMADMMQNPMFAQMMNEALNNPQFIDTMIRNTPTLANVPNAREILQSPQFREMMTNPDMIRMAARMRQVLQGQNPAFPAPGVVDGAAPANSGAGAAGSAPAGNLNDDLLRALFAGNPFAAPAPGANPFASLLGIVPPAPQAAGGASATTSATSTTAQPSANREAPAAGSTTPEGQAGAANAGNPPPNPFAALFQNPPPTPFGLPPLTPEAVRQMAEILGMAPPGSPGAAAGAPPAPVDNRPPEERYAEQLRQLNDMGFFDFDRNITALRRSGGSVQGAVEYLLSNP</sequence>
<feature type="domain" description="UBA" evidence="2">
    <location>
        <begin position="400"/>
        <end position="444"/>
    </location>
</feature>
<evidence type="ECO:0000256" key="1">
    <source>
        <dbReference type="SAM" id="MobiDB-lite"/>
    </source>
</evidence>
<dbReference type="SMART" id="SM00213">
    <property type="entry name" value="UBQ"/>
    <property type="match status" value="1"/>
</dbReference>
<dbReference type="SMART" id="SM00727">
    <property type="entry name" value="STI1"/>
    <property type="match status" value="2"/>
</dbReference>
<dbReference type="Proteomes" id="UP001600064">
    <property type="component" value="Unassembled WGS sequence"/>
</dbReference>
<feature type="compositionally biased region" description="Low complexity" evidence="1">
    <location>
        <begin position="299"/>
        <end position="319"/>
    </location>
</feature>
<feature type="region of interest" description="Disordered" evidence="1">
    <location>
        <begin position="90"/>
        <end position="115"/>
    </location>
</feature>
<evidence type="ECO:0000259" key="2">
    <source>
        <dbReference type="PROSITE" id="PS50030"/>
    </source>
</evidence>
<dbReference type="InterPro" id="IPR009060">
    <property type="entry name" value="UBA-like_sf"/>
</dbReference>
<dbReference type="Pfam" id="PF00627">
    <property type="entry name" value="UBA"/>
    <property type="match status" value="1"/>
</dbReference>
<dbReference type="SUPFAM" id="SSF54236">
    <property type="entry name" value="Ubiquitin-like"/>
    <property type="match status" value="1"/>
</dbReference>
<dbReference type="Pfam" id="PF23195">
    <property type="entry name" value="UBQLN1"/>
    <property type="match status" value="1"/>
</dbReference>
<organism evidence="4 5">
    <name type="scientific">Remersonia thermophila</name>
    <dbReference type="NCBI Taxonomy" id="72144"/>
    <lineage>
        <taxon>Eukaryota</taxon>
        <taxon>Fungi</taxon>
        <taxon>Dikarya</taxon>
        <taxon>Ascomycota</taxon>
        <taxon>Pezizomycotina</taxon>
        <taxon>Sordariomycetes</taxon>
        <taxon>Sordariomycetidae</taxon>
        <taxon>Sordariales</taxon>
        <taxon>Sordariales incertae sedis</taxon>
        <taxon>Remersonia</taxon>
    </lineage>
</organism>
<dbReference type="InterPro" id="IPR015940">
    <property type="entry name" value="UBA"/>
</dbReference>
<feature type="domain" description="Ubiquitin-like" evidence="3">
    <location>
        <begin position="17"/>
        <end position="94"/>
    </location>
</feature>
<dbReference type="CDD" id="cd14324">
    <property type="entry name" value="UBA_Dsk2p_like"/>
    <property type="match status" value="1"/>
</dbReference>
<dbReference type="InterPro" id="IPR015496">
    <property type="entry name" value="Ubiquilin"/>
</dbReference>
<dbReference type="PROSITE" id="PS50053">
    <property type="entry name" value="UBIQUITIN_2"/>
    <property type="match status" value="1"/>
</dbReference>
<gene>
    <name evidence="4" type="ORF">VTJ83DRAFT_402</name>
</gene>
<evidence type="ECO:0000259" key="3">
    <source>
        <dbReference type="PROSITE" id="PS50053"/>
    </source>
</evidence>
<feature type="compositionally biased region" description="Pro residues" evidence="1">
    <location>
        <begin position="354"/>
        <end position="366"/>
    </location>
</feature>
<dbReference type="PANTHER" id="PTHR10677">
    <property type="entry name" value="UBIQUILIN"/>
    <property type="match status" value="1"/>
</dbReference>
<feature type="region of interest" description="Disordered" evidence="1">
    <location>
        <begin position="378"/>
        <end position="399"/>
    </location>
</feature>
<proteinExistence type="predicted"/>
<evidence type="ECO:0008006" key="6">
    <source>
        <dbReference type="Google" id="ProtNLM"/>
    </source>
</evidence>
<name>A0ABR4DL89_9PEZI</name>
<reference evidence="4 5" key="1">
    <citation type="journal article" date="2024" name="Commun. Biol.">
        <title>Comparative genomic analysis of thermophilic fungi reveals convergent evolutionary adaptations and gene losses.</title>
        <authorList>
            <person name="Steindorff A.S."/>
            <person name="Aguilar-Pontes M.V."/>
            <person name="Robinson A.J."/>
            <person name="Andreopoulos B."/>
            <person name="LaButti K."/>
            <person name="Kuo A."/>
            <person name="Mondo S."/>
            <person name="Riley R."/>
            <person name="Otillar R."/>
            <person name="Haridas S."/>
            <person name="Lipzen A."/>
            <person name="Grimwood J."/>
            <person name="Schmutz J."/>
            <person name="Clum A."/>
            <person name="Reid I.D."/>
            <person name="Moisan M.C."/>
            <person name="Butler G."/>
            <person name="Nguyen T.T.M."/>
            <person name="Dewar K."/>
            <person name="Conant G."/>
            <person name="Drula E."/>
            <person name="Henrissat B."/>
            <person name="Hansel C."/>
            <person name="Singer S."/>
            <person name="Hutchinson M.I."/>
            <person name="de Vries R.P."/>
            <person name="Natvig D.O."/>
            <person name="Powell A.J."/>
            <person name="Tsang A."/>
            <person name="Grigoriev I.V."/>
        </authorList>
    </citation>
    <scope>NUCLEOTIDE SEQUENCE [LARGE SCALE GENOMIC DNA]</scope>
    <source>
        <strain evidence="4 5">ATCC 22073</strain>
    </source>
</reference>
<comment type="caution">
    <text evidence="4">The sequence shown here is derived from an EMBL/GenBank/DDBJ whole genome shotgun (WGS) entry which is preliminary data.</text>
</comment>
<dbReference type="EMBL" id="JAZGUE010000001">
    <property type="protein sequence ID" value="KAL2271031.1"/>
    <property type="molecule type" value="Genomic_DNA"/>
</dbReference>
<dbReference type="CDD" id="cd16106">
    <property type="entry name" value="Ubl_Dsk2p_like"/>
    <property type="match status" value="1"/>
</dbReference>
<dbReference type="PANTHER" id="PTHR10677:SF3">
    <property type="entry name" value="FI07626P-RELATED"/>
    <property type="match status" value="1"/>
</dbReference>
<evidence type="ECO:0000313" key="4">
    <source>
        <dbReference type="EMBL" id="KAL2271031.1"/>
    </source>
</evidence>
<dbReference type="InterPro" id="IPR029071">
    <property type="entry name" value="Ubiquitin-like_domsf"/>
</dbReference>
<accession>A0ABR4DL89</accession>
<keyword evidence="5" id="KW-1185">Reference proteome</keyword>
<dbReference type="SUPFAM" id="SSF46934">
    <property type="entry name" value="UBA-like"/>
    <property type="match status" value="1"/>
</dbReference>
<dbReference type="Gene3D" id="3.10.20.90">
    <property type="entry name" value="Phosphatidylinositol 3-kinase Catalytic Subunit, Chain A, domain 1"/>
    <property type="match status" value="1"/>
</dbReference>
<evidence type="ECO:0000313" key="5">
    <source>
        <dbReference type="Proteomes" id="UP001600064"/>
    </source>
</evidence>